<accession>E5DRQ1</accession>
<dbReference type="RefSeq" id="YP_004300904.1">
    <property type="nucleotide sequence ID" value="NC_015251.1"/>
</dbReference>
<dbReference type="Proteomes" id="UP000008727">
    <property type="component" value="Segment"/>
</dbReference>
<evidence type="ECO:0000313" key="3">
    <source>
        <dbReference type="Proteomes" id="UP000008727"/>
    </source>
</evidence>
<dbReference type="KEGG" id="vg:10323326"/>
<organism evidence="2 3">
    <name type="scientific">Aeromonas phage 65</name>
    <dbReference type="NCBI Taxonomy" id="2919549"/>
    <lineage>
        <taxon>Viruses</taxon>
        <taxon>Duplodnaviria</taxon>
        <taxon>Heunggongvirae</taxon>
        <taxon>Uroviricota</taxon>
        <taxon>Caudoviricetes</taxon>
        <taxon>Pantevenvirales</taxon>
        <taxon>Straboviridae</taxon>
        <taxon>Emmerichvirinae</taxon>
        <taxon>Ishigurovirus</taxon>
        <taxon>Ishigurovirus osborne</taxon>
    </lineage>
</organism>
<feature type="transmembrane region" description="Helical" evidence="1">
    <location>
        <begin position="12"/>
        <end position="31"/>
    </location>
</feature>
<dbReference type="EMBL" id="GU459069">
    <property type="protein sequence ID" value="ADQ53075.1"/>
    <property type="molecule type" value="Genomic_DNA"/>
</dbReference>
<name>E5DRQ1_9CAUD</name>
<reference evidence="2 3" key="1">
    <citation type="journal article" date="2010" name="Virol. J.">
        <title>Genomes of the T4-related bacteriophages as windows on microbial genome evolution.</title>
        <authorList>
            <person name="Petrov V.M."/>
            <person name="Ratnayaka S."/>
            <person name="Nolan J.M."/>
            <person name="Miller E.S."/>
            <person name="Karam J.D."/>
        </authorList>
    </citation>
    <scope>NUCLEOTIDE SEQUENCE [LARGE SCALE GENOMIC DNA]</scope>
</reference>
<keyword evidence="1" id="KW-1133">Transmembrane helix</keyword>
<sequence length="121" mass="13882">MLINNKLFKDTLPVLSVVIAIWASIFSYNEFIADARQVALKEQITTHMDKSIDNLRTEIKSLPNKESVETAQLRAMLYSKDLIDEANRGNRLEIAELEKRIGDMESASIESKDRKKRREDG</sequence>
<evidence type="ECO:0000256" key="1">
    <source>
        <dbReference type="SAM" id="Phobius"/>
    </source>
</evidence>
<keyword evidence="1" id="KW-0812">Transmembrane</keyword>
<keyword evidence="3" id="KW-1185">Reference proteome</keyword>
<protein>
    <submittedName>
        <fullName evidence="2">Uncharacterized protein</fullName>
    </submittedName>
</protein>
<keyword evidence="1" id="KW-0472">Membrane</keyword>
<proteinExistence type="predicted"/>
<evidence type="ECO:0000313" key="2">
    <source>
        <dbReference type="EMBL" id="ADQ53075.1"/>
    </source>
</evidence>
<gene>
    <name evidence="2" type="ORF">65p065</name>
</gene>